<reference evidence="3" key="1">
    <citation type="submission" date="2022-10" db="EMBL/GenBank/DDBJ databases">
        <title>Description of Fervidibacillus gen. nov. in the family Fervidibacillaceae fam. nov. with two species, Fervidibacillus albus sp. nov., and Fervidibacillus halotolerans sp. nov., isolated from tidal flat sediments.</title>
        <authorList>
            <person name="Kwon K.K."/>
            <person name="Yang S.-H."/>
        </authorList>
    </citation>
    <scope>NUCLEOTIDE SEQUENCE</scope>
    <source>
        <strain evidence="3">JCM 19140</strain>
    </source>
</reference>
<keyword evidence="4" id="KW-1185">Reference proteome</keyword>
<keyword evidence="1" id="KW-1133">Transmembrane helix</keyword>
<evidence type="ECO:0000313" key="3">
    <source>
        <dbReference type="EMBL" id="MCU9613038.1"/>
    </source>
</evidence>
<protein>
    <submittedName>
        <fullName evidence="3">Zinc ribbon domain-containing protein</fullName>
    </submittedName>
</protein>
<keyword evidence="1" id="KW-0472">Membrane</keyword>
<gene>
    <name evidence="3" type="ORF">OEV98_05675</name>
</gene>
<dbReference type="InterPro" id="IPR026870">
    <property type="entry name" value="Zinc_ribbon_dom"/>
</dbReference>
<evidence type="ECO:0000256" key="1">
    <source>
        <dbReference type="SAM" id="Phobius"/>
    </source>
</evidence>
<name>A0AAE3ISW3_9BACI</name>
<comment type="caution">
    <text evidence="3">The sequence shown here is derived from an EMBL/GenBank/DDBJ whole genome shotgun (WGS) entry which is preliminary data.</text>
</comment>
<keyword evidence="1" id="KW-0812">Transmembrane</keyword>
<feature type="transmembrane region" description="Helical" evidence="1">
    <location>
        <begin position="63"/>
        <end position="81"/>
    </location>
</feature>
<dbReference type="RefSeq" id="WP_263072246.1">
    <property type="nucleotide sequence ID" value="NZ_JAOUSF010000002.1"/>
</dbReference>
<dbReference type="EMBL" id="JAOUSF010000002">
    <property type="protein sequence ID" value="MCU9613038.1"/>
    <property type="molecule type" value="Genomic_DNA"/>
</dbReference>
<organism evidence="3 4">
    <name type="scientific">Perspicuibacillus lycopersici</name>
    <dbReference type="NCBI Taxonomy" id="1325689"/>
    <lineage>
        <taxon>Bacteria</taxon>
        <taxon>Bacillati</taxon>
        <taxon>Bacillota</taxon>
        <taxon>Bacilli</taxon>
        <taxon>Bacillales</taxon>
        <taxon>Bacillaceae</taxon>
        <taxon>Perspicuibacillus</taxon>
    </lineage>
</organism>
<proteinExistence type="predicted"/>
<evidence type="ECO:0000313" key="4">
    <source>
        <dbReference type="Proteomes" id="UP001209318"/>
    </source>
</evidence>
<sequence length="180" mass="20838">MEMVDQVSTSERKPKFCPQCGTAIENEVKFCKKCGHALHASIESEPARPVQTNVQPKKTNRTAIAIILILIVAGIFIYNHWRDPLNRIEGTWYSPEWEGYMDIDVVGDDKLRITTYYEGEYEPDDIEMVNILSTNAEKIVTEIDEYTTGHFELKNSSTMYFYLEDEDGYSYDDVIRMVKK</sequence>
<accession>A0AAE3ISW3</accession>
<dbReference type="Pfam" id="PF13240">
    <property type="entry name" value="Zn_Ribbon_1"/>
    <property type="match status" value="1"/>
</dbReference>
<dbReference type="AlphaFoldDB" id="A0AAE3ISW3"/>
<evidence type="ECO:0000259" key="2">
    <source>
        <dbReference type="Pfam" id="PF13240"/>
    </source>
</evidence>
<dbReference type="Proteomes" id="UP001209318">
    <property type="component" value="Unassembled WGS sequence"/>
</dbReference>
<feature type="domain" description="Zinc-ribbon" evidence="2">
    <location>
        <begin position="16"/>
        <end position="38"/>
    </location>
</feature>